<dbReference type="InterPro" id="IPR057271">
    <property type="entry name" value="YagK_YfjJ_C"/>
</dbReference>
<keyword evidence="3" id="KW-1185">Reference proteome</keyword>
<proteinExistence type="predicted"/>
<comment type="caution">
    <text evidence="2">The sequence shown here is derived from an EMBL/GenBank/DDBJ whole genome shotgun (WGS) entry which is preliminary data.</text>
</comment>
<dbReference type="Proteomes" id="UP001155586">
    <property type="component" value="Unassembled WGS sequence"/>
</dbReference>
<feature type="domain" description="YagK/YfjJ C-terminal" evidence="1">
    <location>
        <begin position="32"/>
        <end position="218"/>
    </location>
</feature>
<organism evidence="2 3">
    <name type="scientific">Vibrio paucivorans</name>
    <dbReference type="NCBI Taxonomy" id="2829489"/>
    <lineage>
        <taxon>Bacteria</taxon>
        <taxon>Pseudomonadati</taxon>
        <taxon>Pseudomonadota</taxon>
        <taxon>Gammaproteobacteria</taxon>
        <taxon>Vibrionales</taxon>
        <taxon>Vibrionaceae</taxon>
        <taxon>Vibrio</taxon>
    </lineage>
</organism>
<evidence type="ECO:0000259" key="1">
    <source>
        <dbReference type="Pfam" id="PF11726"/>
    </source>
</evidence>
<evidence type="ECO:0000313" key="2">
    <source>
        <dbReference type="EMBL" id="MCW8336153.1"/>
    </source>
</evidence>
<name>A0A9X3CHT1_9VIBR</name>
<sequence>MNNIDYPIFTQYTHNRAYLLSIQRVFNKALANNSARVLVFRVDLRLPSTCSIDGYGLYDLNPMTLFIESLRSQIEAERKRKQRFGQKVHACPVRYIWARERHTAEKDHYHVMILVSNEYYSGLGDYTRLNPEYLSGKVYTAWARAIQSMERRLFLQSLSDDVEDYMPLVEFPDKAGYVIRRNQCGWQDKLFEAYGRATYLAKLDTKHYGEGYRCFGTSSN</sequence>
<dbReference type="AlphaFoldDB" id="A0A9X3CHT1"/>
<dbReference type="EMBL" id="JAKRRX010000186">
    <property type="protein sequence ID" value="MCW8336153.1"/>
    <property type="molecule type" value="Genomic_DNA"/>
</dbReference>
<dbReference type="Pfam" id="PF11726">
    <property type="entry name" value="YagK_YfjJ_C"/>
    <property type="match status" value="1"/>
</dbReference>
<protein>
    <submittedName>
        <fullName evidence="2">Inovirus Gp2 family protein</fullName>
    </submittedName>
</protein>
<reference evidence="2" key="1">
    <citation type="submission" date="2022-02" db="EMBL/GenBank/DDBJ databases">
        <title>Vibrio sp. nov., a new bacterium isolated from Bohai sea, China.</title>
        <authorList>
            <person name="Yuan Y."/>
        </authorList>
    </citation>
    <scope>NUCLEOTIDE SEQUENCE</scope>
    <source>
        <strain evidence="2">DBSS07</strain>
    </source>
</reference>
<evidence type="ECO:0000313" key="3">
    <source>
        <dbReference type="Proteomes" id="UP001155586"/>
    </source>
</evidence>
<accession>A0A9X3CHT1</accession>
<dbReference type="RefSeq" id="WP_265689216.1">
    <property type="nucleotide sequence ID" value="NZ_JAKRRX010000186.1"/>
</dbReference>
<gene>
    <name evidence="2" type="ORF">MD483_20280</name>
</gene>